<dbReference type="Proteomes" id="UP000248975">
    <property type="component" value="Unassembled WGS sequence"/>
</dbReference>
<dbReference type="Gene3D" id="3.60.15.10">
    <property type="entry name" value="Ribonuclease Z/Hydroxyacylglutathione hydrolase-like"/>
    <property type="match status" value="1"/>
</dbReference>
<evidence type="ECO:0000313" key="2">
    <source>
        <dbReference type="Proteomes" id="UP000248975"/>
    </source>
</evidence>
<dbReference type="EMBL" id="QFQS01000002">
    <property type="protein sequence ID" value="PZQ97778.1"/>
    <property type="molecule type" value="Genomic_DNA"/>
</dbReference>
<protein>
    <submittedName>
        <fullName evidence="1">Uncharacterized protein</fullName>
    </submittedName>
</protein>
<gene>
    <name evidence="1" type="ORF">DI533_11495</name>
</gene>
<evidence type="ECO:0000313" key="1">
    <source>
        <dbReference type="EMBL" id="PZQ97778.1"/>
    </source>
</evidence>
<accession>A0A2W5S453</accession>
<proteinExistence type="predicted"/>
<comment type="caution">
    <text evidence="1">The sequence shown here is derived from an EMBL/GenBank/DDBJ whole genome shotgun (WGS) entry which is preliminary data.</text>
</comment>
<dbReference type="AlphaFoldDB" id="A0A2W5S453"/>
<sequence length="81" mass="9028">MRHSVHDYGPNGREIRWETTVAEQDSQNIRVHSGVTEDHFVAIREARKATLAMPGRSPPSSQANVRACGLPELDEALRSFS</sequence>
<organism evidence="1 2">
    <name type="scientific">Cereibacter sphaeroides</name>
    <name type="common">Rhodobacter sphaeroides</name>
    <dbReference type="NCBI Taxonomy" id="1063"/>
    <lineage>
        <taxon>Bacteria</taxon>
        <taxon>Pseudomonadati</taxon>
        <taxon>Pseudomonadota</taxon>
        <taxon>Alphaproteobacteria</taxon>
        <taxon>Rhodobacterales</taxon>
        <taxon>Paracoccaceae</taxon>
        <taxon>Cereibacter</taxon>
    </lineage>
</organism>
<name>A0A2W5S453_CERSP</name>
<dbReference type="InterPro" id="IPR036866">
    <property type="entry name" value="RibonucZ/Hydroxyglut_hydro"/>
</dbReference>
<reference evidence="1 2" key="1">
    <citation type="submission" date="2017-08" db="EMBL/GenBank/DDBJ databases">
        <title>Infants hospitalized years apart are colonized by the same room-sourced microbial strains.</title>
        <authorList>
            <person name="Brooks B."/>
            <person name="Olm M.R."/>
            <person name="Firek B.A."/>
            <person name="Baker R."/>
            <person name="Thomas B.C."/>
            <person name="Morowitz M.J."/>
            <person name="Banfield J.F."/>
        </authorList>
    </citation>
    <scope>NUCLEOTIDE SEQUENCE [LARGE SCALE GENOMIC DNA]</scope>
    <source>
        <strain evidence="1">S2_003_000_R2_11</strain>
    </source>
</reference>